<accession>A0A1H5PYQ7</accession>
<reference evidence="2" key="1">
    <citation type="submission" date="2016-10" db="EMBL/GenBank/DDBJ databases">
        <authorList>
            <person name="Varghese N."/>
            <person name="Submissions S."/>
        </authorList>
    </citation>
    <scope>NUCLEOTIDE SEQUENCE [LARGE SCALE GENOMIC DNA]</scope>
    <source>
        <strain evidence="2">DSM 45237</strain>
    </source>
</reference>
<name>A0A1H5PYQ7_9ACTN</name>
<dbReference type="OrthoDB" id="4870610at2"/>
<keyword evidence="2" id="KW-1185">Reference proteome</keyword>
<dbReference type="STRING" id="561176.SAMN04488561_6379"/>
<proteinExistence type="predicted"/>
<gene>
    <name evidence="1" type="ORF">SAMN04488561_6379</name>
</gene>
<sequence>MTRSTALAHAQDGLITRQQAIAAGMTKDAVRHAIRRGGPWQRLLPGLYATFSGPLTPVHRRRAAILHGGPDAAISGTWAAEMHGLAYGPPAQDVVDVLVPWDSARRTNGFVRVCRTTHPPAAQLWVDDDQSGGVPLHVLLDEAGRGPVPGVVPVVPAAQAVVETVVRCDLLPADWRPRCSRPDGCPGCWDHPGHHRDLALRNTRALMCEVVQRRRATLTALRAEVGVAPRRHAALARLAMRDIEAGCRSAPECELRDLVRSSRLLPEPRWNQPLPGQRGIHPDACWEQARLVVEVDSRSFHGFGDAPERTEQRRARYAALGWRVLPVSPARLRAEPVAVLREIEAAHLMAGGSVGP</sequence>
<dbReference type="AlphaFoldDB" id="A0A1H5PYQ7"/>
<protein>
    <submittedName>
        <fullName evidence="1">Transcriptional regulator, AbiEi antitoxin, Type IV TA system</fullName>
    </submittedName>
</protein>
<evidence type="ECO:0000313" key="2">
    <source>
        <dbReference type="Proteomes" id="UP000181980"/>
    </source>
</evidence>
<dbReference type="Proteomes" id="UP000181980">
    <property type="component" value="Unassembled WGS sequence"/>
</dbReference>
<dbReference type="SUPFAM" id="SSF52980">
    <property type="entry name" value="Restriction endonuclease-like"/>
    <property type="match status" value="1"/>
</dbReference>
<organism evidence="1 2">
    <name type="scientific">Jiangella alba</name>
    <dbReference type="NCBI Taxonomy" id="561176"/>
    <lineage>
        <taxon>Bacteria</taxon>
        <taxon>Bacillati</taxon>
        <taxon>Actinomycetota</taxon>
        <taxon>Actinomycetes</taxon>
        <taxon>Jiangellales</taxon>
        <taxon>Jiangellaceae</taxon>
        <taxon>Jiangella</taxon>
    </lineage>
</organism>
<evidence type="ECO:0000313" key="1">
    <source>
        <dbReference type="EMBL" id="SEF18321.1"/>
    </source>
</evidence>
<dbReference type="RefSeq" id="WP_141711632.1">
    <property type="nucleotide sequence ID" value="NZ_FNUC01000004.1"/>
</dbReference>
<dbReference type="InterPro" id="IPR011335">
    <property type="entry name" value="Restrct_endonuc-II-like"/>
</dbReference>
<dbReference type="EMBL" id="FNUC01000004">
    <property type="protein sequence ID" value="SEF18321.1"/>
    <property type="molecule type" value="Genomic_DNA"/>
</dbReference>